<dbReference type="Proteomes" id="UP000004910">
    <property type="component" value="Unassembled WGS sequence"/>
</dbReference>
<accession>B1C2M5</accession>
<dbReference type="OrthoDB" id="9760715at2"/>
<dbReference type="STRING" id="428126.CLOSPI_01487"/>
<sequence length="54" mass="6166">MAMEKYLDESVNMMIDAGNYLEAFELTSYLFLSVFNVEMDDSDDGLGMFASKCY</sequence>
<reference evidence="1" key="2">
    <citation type="submission" date="2014-06" db="EMBL/GenBank/DDBJ databases">
        <title>Draft genome sequence of Clostridium spiroforme (DSM 1552).</title>
        <authorList>
            <person name="Sudarsanam P."/>
            <person name="Ley R."/>
            <person name="Guruge J."/>
            <person name="Turnbaugh P.J."/>
            <person name="Mahowald M."/>
            <person name="Liep D."/>
            <person name="Gordon J."/>
        </authorList>
    </citation>
    <scope>NUCLEOTIDE SEQUENCE</scope>
    <source>
        <strain evidence="1">DSM 1552</strain>
    </source>
</reference>
<dbReference type="HOGENOM" id="CLU_3042147_0_0_9"/>
<dbReference type="RefSeq" id="WP_004610002.1">
    <property type="nucleotide sequence ID" value="NZ_CP102275.1"/>
</dbReference>
<dbReference type="GeneID" id="94017231"/>
<evidence type="ECO:0000313" key="2">
    <source>
        <dbReference type="Proteomes" id="UP000004910"/>
    </source>
</evidence>
<gene>
    <name evidence="1" type="ORF">CLOSPI_01487</name>
</gene>
<dbReference type="EMBL" id="ABIK02000010">
    <property type="protein sequence ID" value="EDS74710.1"/>
    <property type="molecule type" value="Genomic_DNA"/>
</dbReference>
<name>B1C2M5_9FIRM</name>
<protein>
    <submittedName>
        <fullName evidence="1">Uncharacterized protein</fullName>
    </submittedName>
</protein>
<dbReference type="AlphaFoldDB" id="B1C2M5"/>
<evidence type="ECO:0000313" key="1">
    <source>
        <dbReference type="EMBL" id="EDS74710.1"/>
    </source>
</evidence>
<keyword evidence="2" id="KW-1185">Reference proteome</keyword>
<comment type="caution">
    <text evidence="1">The sequence shown here is derived from an EMBL/GenBank/DDBJ whole genome shotgun (WGS) entry which is preliminary data.</text>
</comment>
<reference evidence="1" key="1">
    <citation type="submission" date="2008-02" db="EMBL/GenBank/DDBJ databases">
        <authorList>
            <person name="Fulton L."/>
            <person name="Clifton S."/>
            <person name="Fulton B."/>
            <person name="Xu J."/>
            <person name="Minx P."/>
            <person name="Pepin K.H."/>
            <person name="Johnson M."/>
            <person name="Thiruvilangam P."/>
            <person name="Bhonagiri V."/>
            <person name="Nash W.E."/>
            <person name="Mardis E.R."/>
            <person name="Wilson R.K."/>
        </authorList>
    </citation>
    <scope>NUCLEOTIDE SEQUENCE [LARGE SCALE GENOMIC DNA]</scope>
    <source>
        <strain evidence="1">DSM 1552</strain>
    </source>
</reference>
<proteinExistence type="predicted"/>
<organism evidence="1 2">
    <name type="scientific">Thomasclavelia spiroformis DSM 1552</name>
    <dbReference type="NCBI Taxonomy" id="428126"/>
    <lineage>
        <taxon>Bacteria</taxon>
        <taxon>Bacillati</taxon>
        <taxon>Bacillota</taxon>
        <taxon>Erysipelotrichia</taxon>
        <taxon>Erysipelotrichales</taxon>
        <taxon>Coprobacillaceae</taxon>
        <taxon>Thomasclavelia</taxon>
    </lineage>
</organism>